<keyword evidence="2 4" id="KW-0863">Zinc-finger</keyword>
<dbReference type="SMART" id="SM01421">
    <property type="entry name" value="DUF3480"/>
    <property type="match status" value="1"/>
</dbReference>
<feature type="region of interest" description="Disordered" evidence="6">
    <location>
        <begin position="54"/>
        <end position="93"/>
    </location>
</feature>
<dbReference type="Gene3D" id="3.30.500.40">
    <property type="match status" value="1"/>
</dbReference>
<feature type="domain" description="FYVE-type" evidence="7">
    <location>
        <begin position="365"/>
        <end position="426"/>
    </location>
</feature>
<dbReference type="GO" id="GO:0008270">
    <property type="term" value="F:zinc ion binding"/>
    <property type="evidence" value="ECO:0007669"/>
    <property type="project" value="UniProtKB-KW"/>
</dbReference>
<feature type="compositionally biased region" description="Low complexity" evidence="6">
    <location>
        <begin position="58"/>
        <end position="75"/>
    </location>
</feature>
<dbReference type="InterPro" id="IPR013083">
    <property type="entry name" value="Znf_RING/FYVE/PHD"/>
</dbReference>
<keyword evidence="9" id="KW-1185">Reference proteome</keyword>
<dbReference type="InterPro" id="IPR000306">
    <property type="entry name" value="Znf_FYVE"/>
</dbReference>
<dbReference type="InterPro" id="IPR017455">
    <property type="entry name" value="Znf_FYVE-rel"/>
</dbReference>
<feature type="compositionally biased region" description="Basic and acidic residues" evidence="6">
    <location>
        <begin position="433"/>
        <end position="444"/>
    </location>
</feature>
<dbReference type="FunFam" id="3.30.40.10:FF:000084">
    <property type="entry name" value="Zinc finger, FYVE domain-containing 9b"/>
    <property type="match status" value="1"/>
</dbReference>
<evidence type="ECO:0000256" key="1">
    <source>
        <dbReference type="ARBA" id="ARBA00022723"/>
    </source>
</evidence>
<dbReference type="PANTHER" id="PTHR46319">
    <property type="entry name" value="ZINC FINGER FYVE DOMAIN-CONTAINING PROTEIN"/>
    <property type="match status" value="1"/>
</dbReference>
<evidence type="ECO:0000256" key="3">
    <source>
        <dbReference type="ARBA" id="ARBA00022833"/>
    </source>
</evidence>
<protein>
    <recommendedName>
        <fullName evidence="7">FYVE-type domain-containing protein</fullName>
    </recommendedName>
</protein>
<evidence type="ECO:0000259" key="7">
    <source>
        <dbReference type="PROSITE" id="PS50178"/>
    </source>
</evidence>
<keyword evidence="5" id="KW-0175">Coiled coil</keyword>
<feature type="compositionally biased region" description="Basic and acidic residues" evidence="6">
    <location>
        <begin position="279"/>
        <end position="288"/>
    </location>
</feature>
<dbReference type="Pfam" id="PF01363">
    <property type="entry name" value="FYVE"/>
    <property type="match status" value="1"/>
</dbReference>
<evidence type="ECO:0000256" key="4">
    <source>
        <dbReference type="PROSITE-ProRule" id="PRU00091"/>
    </source>
</evidence>
<dbReference type="PROSITE" id="PS50178">
    <property type="entry name" value="ZF_FYVE"/>
    <property type="match status" value="1"/>
</dbReference>
<accession>A0ABD2JIB8</accession>
<dbReference type="CDD" id="cd15729">
    <property type="entry name" value="FYVE_endofin"/>
    <property type="match status" value="1"/>
</dbReference>
<keyword evidence="1" id="KW-0479">Metal-binding</keyword>
<evidence type="ECO:0000313" key="9">
    <source>
        <dbReference type="Proteomes" id="UP001620645"/>
    </source>
</evidence>
<feature type="compositionally biased region" description="Polar residues" evidence="6">
    <location>
        <begin position="525"/>
        <end position="548"/>
    </location>
</feature>
<evidence type="ECO:0000313" key="8">
    <source>
        <dbReference type="EMBL" id="KAL3090359.1"/>
    </source>
</evidence>
<dbReference type="InterPro" id="IPR022557">
    <property type="entry name" value="SARA-like_C"/>
</dbReference>
<feature type="coiled-coil region" evidence="5">
    <location>
        <begin position="174"/>
        <end position="201"/>
    </location>
</feature>
<comment type="caution">
    <text evidence="8">The sequence shown here is derived from an EMBL/GenBank/DDBJ whole genome shotgun (WGS) entry which is preliminary data.</text>
</comment>
<gene>
    <name evidence="8" type="ORF">niasHS_006811</name>
</gene>
<sequence>MCDFGLLPSISSSIVIPMETSALPDMDELLDRLENEPLQLVVELPAQSVAIKNEFSPNSNSNSDQQNSIIEQEQQQQREKQVGVTTCDNNEESDRNLRNVVPKRQEKDACLEAHGQIVPEQAKETPIQFQCQRLVHDEQSENRIHTAEECILSFKDGYETNEKNDEDIFDQIDQMAAQINAEELDQEIEEARDEEIVKKSDLENSYYHDTFPMNSQCLEKFVEEMVDSVLQMVLEEATDINEKNGQNPTEIKEEMEQCDGETDRGQREADEAQEAGETEAEKVSDVSHSRPLSPPLPSSSIVSSPLSSSSACPSSSHSQPFTSQTTSHRNDCLAIVHDLSVALDEFKLTESELQLGKKKPYWIPDEECLDCMLCATRFSIVNRRHHCRACGRVLCRVCCSKRRLLAYMDEKEGKQRVCIPCNRTLDRIVEYEHRMNSSDQKDNANGEGMGEETDKTKNNTVSEATRQQAEQKSDVVAHSLCQSADFAPTNCAPPRPKKKSLLKQSAVAPPTIVAAHRTEVAASNGPDNGQTLEQTRPISVSMTNSKRSVTFRDGVNPGHDGTTPNSQLAGQNSTNAESDRSVAGPSLYQWLVSGGDRPNSTDGHSLVKKSFIPTAGNGTNISPNDNKKLPRKMSRRSREKRMEEEAQSLLILKADTNQTQNECRIWSVELRSDGFEELVRRELAEVARELCDTEKERREWTIALRRNFHLRIERGRICAEDQFPTLAVSTRGLASLGVDELFLAFHFDSSIFAPNELDPKSDLLVLLQQYELIFQQCLVDPQEVHQIDHKMGIRKCVSRMTRLYPSFTKDQSIFGHKAAALLFHRPHYKQNFANFRPPSHPFLIGVFVQKDELPLAKCVPCRLLLRLGMLYGEYPFPVVNVRRERPVFTANSIQSSVLKVLNDFRFWSYRMARLSGCIVAIRETTTVIILSSWALDDIRQIVAGNRNMVGWALDQLSAAADADEEDGVTEIDSHLVCVQEETDDGVTPSFSTRVFSSGESNSQSTSINTKKVIGVSFLIFDGALRGNEQLSVSLVEDGLVVRLNADLMEQLIKALTTGDYFSVSNEHGHSLFIAFRDSNDLVENGQHKASLSEPRRMAPGALHSPIDGKPLEGHIQYGLDRSRLLRSLYFFQFSSEWALRLSAVINMLPGKFPSALQPRFFDLCEQLTKQIVPTLEPFLRELIAVDQRSIALRVHIDGEVISYETEKWVALPEQHFVWTVTLDEQLIPFLYGLCSWLPSVFFVELHTFIVSTRPLPALTVPDSPGDS</sequence>
<dbReference type="Gene3D" id="3.30.1360.220">
    <property type="entry name" value="Domain of unknown function (DUF3480), N-terminal subdomain"/>
    <property type="match status" value="1"/>
</dbReference>
<organism evidence="8 9">
    <name type="scientific">Heterodera schachtii</name>
    <name type="common">Sugarbeet cyst nematode worm</name>
    <name type="synonym">Tylenchus schachtii</name>
    <dbReference type="NCBI Taxonomy" id="97005"/>
    <lineage>
        <taxon>Eukaryota</taxon>
        <taxon>Metazoa</taxon>
        <taxon>Ecdysozoa</taxon>
        <taxon>Nematoda</taxon>
        <taxon>Chromadorea</taxon>
        <taxon>Rhabditida</taxon>
        <taxon>Tylenchina</taxon>
        <taxon>Tylenchomorpha</taxon>
        <taxon>Tylenchoidea</taxon>
        <taxon>Heteroderidae</taxon>
        <taxon>Heteroderinae</taxon>
        <taxon>Heterodera</taxon>
    </lineage>
</organism>
<proteinExistence type="predicted"/>
<dbReference type="Gene3D" id="3.30.40.10">
    <property type="entry name" value="Zinc/RING finger domain, C3HC4 (zinc finger)"/>
    <property type="match status" value="1"/>
</dbReference>
<feature type="compositionally biased region" description="Basic and acidic residues" evidence="6">
    <location>
        <begin position="250"/>
        <end position="270"/>
    </location>
</feature>
<dbReference type="Pfam" id="PF11979">
    <property type="entry name" value="SARA_C"/>
    <property type="match status" value="1"/>
</dbReference>
<feature type="compositionally biased region" description="Low complexity" evidence="6">
    <location>
        <begin position="298"/>
        <end position="320"/>
    </location>
</feature>
<feature type="compositionally biased region" description="Polar residues" evidence="6">
    <location>
        <begin position="562"/>
        <end position="576"/>
    </location>
</feature>
<feature type="compositionally biased region" description="Basic residues" evidence="6">
    <location>
        <begin position="629"/>
        <end position="638"/>
    </location>
</feature>
<feature type="compositionally biased region" description="Polar residues" evidence="6">
    <location>
        <begin position="458"/>
        <end position="468"/>
    </location>
</feature>
<dbReference type="SUPFAM" id="SSF57903">
    <property type="entry name" value="FYVE/PHD zinc finger"/>
    <property type="match status" value="1"/>
</dbReference>
<evidence type="ECO:0000256" key="2">
    <source>
        <dbReference type="ARBA" id="ARBA00022771"/>
    </source>
</evidence>
<name>A0ABD2JIB8_HETSC</name>
<evidence type="ECO:0000256" key="6">
    <source>
        <dbReference type="SAM" id="MobiDB-lite"/>
    </source>
</evidence>
<feature type="region of interest" description="Disordered" evidence="6">
    <location>
        <begin position="433"/>
        <end position="638"/>
    </location>
</feature>
<dbReference type="PANTHER" id="PTHR46319:SF3">
    <property type="entry name" value="ZINC FINGER FYVE DOMAIN-CONTAINING PROTEIN"/>
    <property type="match status" value="1"/>
</dbReference>
<dbReference type="SMART" id="SM00064">
    <property type="entry name" value="FYVE"/>
    <property type="match status" value="1"/>
</dbReference>
<dbReference type="EMBL" id="JBICCN010000143">
    <property type="protein sequence ID" value="KAL3090359.1"/>
    <property type="molecule type" value="Genomic_DNA"/>
</dbReference>
<dbReference type="InterPro" id="IPR011011">
    <property type="entry name" value="Znf_FYVE_PHD"/>
</dbReference>
<reference evidence="8 9" key="1">
    <citation type="submission" date="2024-10" db="EMBL/GenBank/DDBJ databases">
        <authorList>
            <person name="Kim D."/>
        </authorList>
    </citation>
    <scope>NUCLEOTIDE SEQUENCE [LARGE SCALE GENOMIC DNA]</scope>
    <source>
        <strain evidence="8">Taebaek</strain>
    </source>
</reference>
<feature type="region of interest" description="Disordered" evidence="6">
    <location>
        <begin position="239"/>
        <end position="323"/>
    </location>
</feature>
<dbReference type="Proteomes" id="UP001620645">
    <property type="component" value="Unassembled WGS sequence"/>
</dbReference>
<keyword evidence="3" id="KW-0862">Zinc</keyword>
<evidence type="ECO:0000256" key="5">
    <source>
        <dbReference type="SAM" id="Coils"/>
    </source>
</evidence>
<dbReference type="AlphaFoldDB" id="A0ABD2JIB8"/>